<accession>A0ABS3C997</accession>
<evidence type="ECO:0000259" key="1">
    <source>
        <dbReference type="Pfam" id="PF10263"/>
    </source>
</evidence>
<dbReference type="RefSeq" id="WP_206580327.1">
    <property type="nucleotide sequence ID" value="NZ_JAFKCT010000015.1"/>
</dbReference>
<dbReference type="Pfam" id="PF10263">
    <property type="entry name" value="SprT-like"/>
    <property type="match status" value="1"/>
</dbReference>
<reference evidence="2 3" key="1">
    <citation type="submission" date="2021-03" db="EMBL/GenBank/DDBJ databases">
        <title>novel species isolated from a fishpond in China.</title>
        <authorList>
            <person name="Lu H."/>
            <person name="Cai Z."/>
        </authorList>
    </citation>
    <scope>NUCLEOTIDE SEQUENCE [LARGE SCALE GENOMIC DNA]</scope>
    <source>
        <strain evidence="2 3">H41</strain>
    </source>
</reference>
<sequence>MKQTDPKQQLRAIFEKHLPPASIPYCLDLWEKIPFSFKVQRPRTSKLGDFRYRKDRKIQTITINSDLNPYQFLLTYIHEVAHLHAFEKHGFGHAPHGPEWKREFRSLMAPVLTDGVFPIDILIPLRHHMANPAASSSRDLFLMKEMSKYDAASASGSDEIFLSDLTPGRQFILSGRQFQKGETRRTRVLCEEVGSGRKFLVSRLAKVKPV</sequence>
<feature type="domain" description="SprT-like" evidence="1">
    <location>
        <begin position="43"/>
        <end position="107"/>
    </location>
</feature>
<organism evidence="2 3">
    <name type="scientific">Algoriphagus oliviformis</name>
    <dbReference type="NCBI Taxonomy" id="2811231"/>
    <lineage>
        <taxon>Bacteria</taxon>
        <taxon>Pseudomonadati</taxon>
        <taxon>Bacteroidota</taxon>
        <taxon>Cytophagia</taxon>
        <taxon>Cytophagales</taxon>
        <taxon>Cyclobacteriaceae</taxon>
        <taxon>Algoriphagus</taxon>
    </lineage>
</organism>
<dbReference type="InterPro" id="IPR006640">
    <property type="entry name" value="SprT-like_domain"/>
</dbReference>
<protein>
    <submittedName>
        <fullName evidence="2">SprT-like domain-containing protein</fullName>
    </submittedName>
</protein>
<comment type="caution">
    <text evidence="2">The sequence shown here is derived from an EMBL/GenBank/DDBJ whole genome shotgun (WGS) entry which is preliminary data.</text>
</comment>
<name>A0ABS3C997_9BACT</name>
<dbReference type="Proteomes" id="UP000664317">
    <property type="component" value="Unassembled WGS sequence"/>
</dbReference>
<evidence type="ECO:0000313" key="3">
    <source>
        <dbReference type="Proteomes" id="UP000664317"/>
    </source>
</evidence>
<dbReference type="EMBL" id="JAFKCT010000015">
    <property type="protein sequence ID" value="MBN7813557.1"/>
    <property type="molecule type" value="Genomic_DNA"/>
</dbReference>
<proteinExistence type="predicted"/>
<gene>
    <name evidence="2" type="ORF">J0A68_21560</name>
</gene>
<evidence type="ECO:0000313" key="2">
    <source>
        <dbReference type="EMBL" id="MBN7813557.1"/>
    </source>
</evidence>
<keyword evidence="3" id="KW-1185">Reference proteome</keyword>